<reference evidence="4 5" key="1">
    <citation type="submission" date="2011-09" db="EMBL/GenBank/DDBJ databases">
        <title>The permanent draft genome of Caldithrix abyssi DSM 13497.</title>
        <authorList>
            <consortium name="US DOE Joint Genome Institute (JGI-PGF)"/>
            <person name="Lucas S."/>
            <person name="Han J."/>
            <person name="Lapidus A."/>
            <person name="Bruce D."/>
            <person name="Goodwin L."/>
            <person name="Pitluck S."/>
            <person name="Peters L."/>
            <person name="Kyrpides N."/>
            <person name="Mavromatis K."/>
            <person name="Ivanova N."/>
            <person name="Mikhailova N."/>
            <person name="Chertkov O."/>
            <person name="Detter J.C."/>
            <person name="Tapia R."/>
            <person name="Han C."/>
            <person name="Land M."/>
            <person name="Hauser L."/>
            <person name="Markowitz V."/>
            <person name="Cheng J.-F."/>
            <person name="Hugenholtz P."/>
            <person name="Woyke T."/>
            <person name="Wu D."/>
            <person name="Spring S."/>
            <person name="Brambilla E."/>
            <person name="Klenk H.-P."/>
            <person name="Eisen J.A."/>
        </authorList>
    </citation>
    <scope>NUCLEOTIDE SEQUENCE [LARGE SCALE GENOMIC DNA]</scope>
    <source>
        <strain evidence="4 5">DSM 13497</strain>
    </source>
</reference>
<dbReference type="Proteomes" id="UP000183868">
    <property type="component" value="Chromosome"/>
</dbReference>
<dbReference type="eggNOG" id="COG4576">
    <property type="taxonomic scope" value="Bacteria"/>
</dbReference>
<evidence type="ECO:0000313" key="3">
    <source>
        <dbReference type="EMBL" id="APF19100.1"/>
    </source>
</evidence>
<evidence type="ECO:0000313" key="5">
    <source>
        <dbReference type="Proteomes" id="UP000004671"/>
    </source>
</evidence>
<dbReference type="InParanoid" id="H1XWQ9"/>
<dbReference type="Pfam" id="PF03319">
    <property type="entry name" value="EutN_CcmL"/>
    <property type="match status" value="1"/>
</dbReference>
<dbReference type="GO" id="GO:0031469">
    <property type="term" value="C:bacterial microcompartment"/>
    <property type="evidence" value="ECO:0007669"/>
    <property type="project" value="UniProtKB-SubCell"/>
</dbReference>
<dbReference type="InterPro" id="IPR036677">
    <property type="entry name" value="EutN_CcmL_sf"/>
</dbReference>
<sequence length="92" mass="10050">MRLGRVIGKIWASVKDPKLEGTTLYIMQTVNEANEPLGMPVIAVDTVGAREGDLIYWVGGGDATVPFEDRMIPSDVTIVGIVDHLQIKRDAK</sequence>
<dbReference type="SUPFAM" id="SSF159133">
    <property type="entry name" value="EutN/CcmL-like"/>
    <property type="match status" value="1"/>
</dbReference>
<dbReference type="PROSITE" id="PS51932">
    <property type="entry name" value="BMV"/>
    <property type="match status" value="1"/>
</dbReference>
<dbReference type="RefSeq" id="WP_006930496.1">
    <property type="nucleotide sequence ID" value="NZ_CM001402.1"/>
</dbReference>
<evidence type="ECO:0000313" key="4">
    <source>
        <dbReference type="EMBL" id="EHO43035.1"/>
    </source>
</evidence>
<dbReference type="STRING" id="880073.Cabys_2351"/>
<dbReference type="CDD" id="cd01614">
    <property type="entry name" value="EutN_CcmL"/>
    <property type="match status" value="1"/>
</dbReference>
<gene>
    <name evidence="3" type="ORF">Cabys_2351</name>
    <name evidence="4" type="ORF">Calab_3435</name>
</gene>
<dbReference type="HOGENOM" id="CLU_148498_2_2_0"/>
<reference evidence="3 6" key="2">
    <citation type="submission" date="2016-11" db="EMBL/GenBank/DDBJ databases">
        <title>Genomic analysis of Caldithrix abyssi and proposal of a novel bacterial phylum Caldithrichaeota.</title>
        <authorList>
            <person name="Kublanov I."/>
            <person name="Sigalova O."/>
            <person name="Gavrilov S."/>
            <person name="Lebedinsky A."/>
            <person name="Ivanova N."/>
            <person name="Daum C."/>
            <person name="Reddy T."/>
            <person name="Klenk H.P."/>
            <person name="Goker M."/>
            <person name="Reva O."/>
            <person name="Miroshnichenko M."/>
            <person name="Kyprides N."/>
            <person name="Woyke T."/>
            <person name="Gelfand M."/>
        </authorList>
    </citation>
    <scope>NUCLEOTIDE SEQUENCE [LARGE SCALE GENOMIC DNA]</scope>
    <source>
        <strain evidence="3 6">LF13</strain>
    </source>
</reference>
<organism evidence="4 5">
    <name type="scientific">Caldithrix abyssi DSM 13497</name>
    <dbReference type="NCBI Taxonomy" id="880073"/>
    <lineage>
        <taxon>Bacteria</taxon>
        <taxon>Pseudomonadati</taxon>
        <taxon>Calditrichota</taxon>
        <taxon>Calditrichia</taxon>
        <taxon>Calditrichales</taxon>
        <taxon>Calditrichaceae</taxon>
        <taxon>Caldithrix</taxon>
    </lineage>
</organism>
<protein>
    <submittedName>
        <fullName evidence="3 4">Ethanolamine utilization protein EutN</fullName>
    </submittedName>
</protein>
<evidence type="ECO:0000313" key="6">
    <source>
        <dbReference type="Proteomes" id="UP000183868"/>
    </source>
</evidence>
<dbReference type="AlphaFoldDB" id="H1XWQ9"/>
<dbReference type="KEGG" id="caby:Cabys_2351"/>
<name>H1XWQ9_CALAY</name>
<dbReference type="OrthoDB" id="196195at2"/>
<dbReference type="EMBL" id="CM001402">
    <property type="protein sequence ID" value="EHO43035.1"/>
    <property type="molecule type" value="Genomic_DNA"/>
</dbReference>
<proteinExistence type="predicted"/>
<dbReference type="EMBL" id="CP018099">
    <property type="protein sequence ID" value="APF19100.1"/>
    <property type="molecule type" value="Genomic_DNA"/>
</dbReference>
<evidence type="ECO:0000256" key="2">
    <source>
        <dbReference type="ARBA" id="ARBA00024446"/>
    </source>
</evidence>
<dbReference type="PANTHER" id="PTHR36539:SF1">
    <property type="entry name" value="BACTERIAL MICROCOMPARTMENT SHELL VERTEX PROTEIN EUTN"/>
    <property type="match status" value="1"/>
</dbReference>
<accession>H1XWQ9</accession>
<keyword evidence="2" id="KW-1283">Bacterial microcompartment</keyword>
<dbReference type="PaxDb" id="880073-Calab_3435"/>
<keyword evidence="5" id="KW-1185">Reference proteome</keyword>
<comment type="subcellular location">
    <subcellularLocation>
        <location evidence="1">Bacterial microcompartment</location>
    </subcellularLocation>
</comment>
<dbReference type="PANTHER" id="PTHR36539">
    <property type="entry name" value="ETHANOLAMINE UTILIZATION PROTEIN EUTN"/>
    <property type="match status" value="1"/>
</dbReference>
<dbReference type="InterPro" id="IPR004992">
    <property type="entry name" value="EutN_CcmL"/>
</dbReference>
<evidence type="ECO:0000256" key="1">
    <source>
        <dbReference type="ARBA" id="ARBA00024322"/>
    </source>
</evidence>
<dbReference type="Proteomes" id="UP000004671">
    <property type="component" value="Chromosome"/>
</dbReference>
<dbReference type="Gene3D" id="2.40.50.220">
    <property type="entry name" value="EutN/Ccml"/>
    <property type="match status" value="1"/>
</dbReference>